<dbReference type="PANTHER" id="PTHR46250:SF18">
    <property type="entry name" value="MYB_SANT-LIKE DOMAIN-CONTAINING PROTEIN"/>
    <property type="match status" value="1"/>
</dbReference>
<protein>
    <submittedName>
        <fullName evidence="1">Retrotransposon protein</fullName>
    </submittedName>
</protein>
<dbReference type="AlphaFoldDB" id="A0A5A7VIN0"/>
<evidence type="ECO:0000313" key="2">
    <source>
        <dbReference type="Proteomes" id="UP000321393"/>
    </source>
</evidence>
<dbReference type="OrthoDB" id="618098at2759"/>
<reference evidence="1 2" key="1">
    <citation type="submission" date="2019-08" db="EMBL/GenBank/DDBJ databases">
        <title>Draft genome sequences of two oriental melons (Cucumis melo L. var makuwa).</title>
        <authorList>
            <person name="Kwon S.-Y."/>
        </authorList>
    </citation>
    <scope>NUCLEOTIDE SEQUENCE [LARGE SCALE GENOMIC DNA]</scope>
    <source>
        <strain evidence="2">cv. SW 3</strain>
        <tissue evidence="1">Leaf</tissue>
    </source>
</reference>
<proteinExistence type="predicted"/>
<dbReference type="Proteomes" id="UP000321393">
    <property type="component" value="Unassembled WGS sequence"/>
</dbReference>
<accession>A0A5A7VIN0</accession>
<name>A0A5A7VIN0_CUCMM</name>
<sequence length="251" mass="28292">MCPQTCMDEGGGGTLIECLVELVSAGEWKLDNGTFRPGYLTQLVCMMAEKLPKCHVQATTIIECRIKTLKQTFQAIAEMGGSACSGFGWNDEAKCIIVEKEQFDNWVRSHLAAKRLLNKASLTNSFLIMTNLHMCSKGIRQLVVDVGSNEPIRYEGFDMPDGNDMRPRSSRSKRKWGSEWEGKIKMIHMVLECANDQLRTIVEWPLCALANDTAVRQEFLCLLREMPDPSSLDRAMCQRLLLCSMDDIRSS</sequence>
<dbReference type="EMBL" id="SSTE01001308">
    <property type="protein sequence ID" value="KAA0065625.1"/>
    <property type="molecule type" value="Genomic_DNA"/>
</dbReference>
<dbReference type="PANTHER" id="PTHR46250">
    <property type="entry name" value="MYB/SANT-LIKE DNA-BINDING DOMAIN PROTEIN-RELATED"/>
    <property type="match status" value="1"/>
</dbReference>
<comment type="caution">
    <text evidence="1">The sequence shown here is derived from an EMBL/GenBank/DDBJ whole genome shotgun (WGS) entry which is preliminary data.</text>
</comment>
<organism evidence="1 2">
    <name type="scientific">Cucumis melo var. makuwa</name>
    <name type="common">Oriental melon</name>
    <dbReference type="NCBI Taxonomy" id="1194695"/>
    <lineage>
        <taxon>Eukaryota</taxon>
        <taxon>Viridiplantae</taxon>
        <taxon>Streptophyta</taxon>
        <taxon>Embryophyta</taxon>
        <taxon>Tracheophyta</taxon>
        <taxon>Spermatophyta</taxon>
        <taxon>Magnoliopsida</taxon>
        <taxon>eudicotyledons</taxon>
        <taxon>Gunneridae</taxon>
        <taxon>Pentapetalae</taxon>
        <taxon>rosids</taxon>
        <taxon>fabids</taxon>
        <taxon>Cucurbitales</taxon>
        <taxon>Cucurbitaceae</taxon>
        <taxon>Benincaseae</taxon>
        <taxon>Cucumis</taxon>
    </lineage>
</organism>
<evidence type="ECO:0000313" key="1">
    <source>
        <dbReference type="EMBL" id="KAA0065625.1"/>
    </source>
</evidence>
<gene>
    <name evidence="1" type="ORF">E6C27_scaffold90G00750</name>
</gene>